<comment type="caution">
    <text evidence="1">The sequence shown here is derived from an EMBL/GenBank/DDBJ whole genome shotgun (WGS) entry which is preliminary data.</text>
</comment>
<dbReference type="EMBL" id="QXRZ01000002">
    <property type="protein sequence ID" value="RIL44041.1"/>
    <property type="molecule type" value="Genomic_DNA"/>
</dbReference>
<protein>
    <submittedName>
        <fullName evidence="1">Uncharacterized protein</fullName>
    </submittedName>
</protein>
<name>A0A418HR58_STAGA</name>
<dbReference type="Proteomes" id="UP000283576">
    <property type="component" value="Unassembled WGS sequence"/>
</dbReference>
<evidence type="ECO:0000313" key="2">
    <source>
        <dbReference type="Proteomes" id="UP000283576"/>
    </source>
</evidence>
<sequence>MSVETEARPIPLGKRAITIRSIDINNKLIKGQKFLMGLMLGLCVPDYFLLIDESVLQVLISALVLN</sequence>
<gene>
    <name evidence="1" type="ORF">BUZ01_05255</name>
</gene>
<proteinExistence type="predicted"/>
<dbReference type="AlphaFoldDB" id="A0A418HR58"/>
<evidence type="ECO:0000313" key="1">
    <source>
        <dbReference type="EMBL" id="RIL44041.1"/>
    </source>
</evidence>
<accession>A0A418HR58</accession>
<organism evidence="1 2">
    <name type="scientific">Staphylococcus gallinarum</name>
    <dbReference type="NCBI Taxonomy" id="1293"/>
    <lineage>
        <taxon>Bacteria</taxon>
        <taxon>Bacillati</taxon>
        <taxon>Bacillota</taxon>
        <taxon>Bacilli</taxon>
        <taxon>Bacillales</taxon>
        <taxon>Staphylococcaceae</taxon>
        <taxon>Staphylococcus</taxon>
    </lineage>
</organism>
<reference evidence="1 2" key="1">
    <citation type="journal article" date="2016" name="Front. Microbiol.">
        <title>Comprehensive Phylogenetic Analysis of Bovine Non-aureus Staphylococci Species Based on Whole-Genome Sequencing.</title>
        <authorList>
            <person name="Naushad S."/>
            <person name="Barkema H.W."/>
            <person name="Luby C."/>
            <person name="Condas L.A."/>
            <person name="Nobrega D.B."/>
            <person name="Carson D.A."/>
            <person name="De Buck J."/>
        </authorList>
    </citation>
    <scope>NUCLEOTIDE SEQUENCE [LARGE SCALE GENOMIC DNA]</scope>
    <source>
        <strain evidence="1 2">SNUC 1388</strain>
    </source>
</reference>